<dbReference type="AlphaFoldDB" id="A0A6J3M488"/>
<dbReference type="RefSeq" id="XP_033458763.1">
    <property type="nucleotide sequence ID" value="XM_033599993.1"/>
</dbReference>
<evidence type="ECO:0000313" key="1">
    <source>
        <dbReference type="Proteomes" id="UP000504637"/>
    </source>
</evidence>
<name>A0A6J3M488_9PEZI</name>
<protein>
    <submittedName>
        <fullName evidence="2">Uncharacterized protein</fullName>
    </submittedName>
</protein>
<reference evidence="2" key="3">
    <citation type="submission" date="2025-08" db="UniProtKB">
        <authorList>
            <consortium name="RefSeq"/>
        </authorList>
    </citation>
    <scope>IDENTIFICATION</scope>
    <source>
        <strain evidence="2">CBS 342.82</strain>
    </source>
</reference>
<evidence type="ECO:0000313" key="2">
    <source>
        <dbReference type="RefSeq" id="XP_033458763.1"/>
    </source>
</evidence>
<reference evidence="2" key="2">
    <citation type="submission" date="2020-04" db="EMBL/GenBank/DDBJ databases">
        <authorList>
            <consortium name="NCBI Genome Project"/>
        </authorList>
    </citation>
    <scope>NUCLEOTIDE SEQUENCE</scope>
    <source>
        <strain evidence="2">CBS 342.82</strain>
    </source>
</reference>
<proteinExistence type="predicted"/>
<reference evidence="2" key="1">
    <citation type="submission" date="2020-01" db="EMBL/GenBank/DDBJ databases">
        <authorList>
            <consortium name="DOE Joint Genome Institute"/>
            <person name="Haridas S."/>
            <person name="Albert R."/>
            <person name="Binder M."/>
            <person name="Bloem J."/>
            <person name="Labutti K."/>
            <person name="Salamov A."/>
            <person name="Andreopoulos B."/>
            <person name="Baker S.E."/>
            <person name="Barry K."/>
            <person name="Bills G."/>
            <person name="Bluhm B.H."/>
            <person name="Cannon C."/>
            <person name="Castanera R."/>
            <person name="Culley D.E."/>
            <person name="Daum C."/>
            <person name="Ezra D."/>
            <person name="Gonzalez J.B."/>
            <person name="Henrissat B."/>
            <person name="Kuo A."/>
            <person name="Liang C."/>
            <person name="Lipzen A."/>
            <person name="Lutzoni F."/>
            <person name="Magnuson J."/>
            <person name="Mondo S."/>
            <person name="Nolan M."/>
            <person name="Ohm R."/>
            <person name="Pangilinan J."/>
            <person name="Park H.-J."/>
            <person name="Ramirez L."/>
            <person name="Alfaro M."/>
            <person name="Sun H."/>
            <person name="Tritt A."/>
            <person name="Yoshinaga Y."/>
            <person name="Zwiers L.-H."/>
            <person name="Turgeon B.G."/>
            <person name="Goodwin S.B."/>
            <person name="Spatafora J.W."/>
            <person name="Crous P.W."/>
            <person name="Grigoriev I.V."/>
        </authorList>
    </citation>
    <scope>NUCLEOTIDE SEQUENCE</scope>
    <source>
        <strain evidence="2">CBS 342.82</strain>
    </source>
</reference>
<gene>
    <name evidence="2" type="ORF">K489DRAFT_254897</name>
</gene>
<accession>A0A6J3M488</accession>
<dbReference type="Proteomes" id="UP000504637">
    <property type="component" value="Unplaced"/>
</dbReference>
<sequence>MCSFMGRGLSSSLASDLNFRRLIGQAGLKLDCCDSLDRYSEILAAQYVLEQPNRVAVSTQLQKRFDEDLEVGQQQDSAVLTGEPTNIVPVLGKSCDFSNNGLPLHRHQSRPIVRLILHSMASSRDLEREQIHPFRACVVHDSLSDESLRRFGTVTADSLADELASSSFCQTSAGKVEPTL</sequence>
<organism evidence="2">
    <name type="scientific">Dissoconium aciculare CBS 342.82</name>
    <dbReference type="NCBI Taxonomy" id="1314786"/>
    <lineage>
        <taxon>Eukaryota</taxon>
        <taxon>Fungi</taxon>
        <taxon>Dikarya</taxon>
        <taxon>Ascomycota</taxon>
        <taxon>Pezizomycotina</taxon>
        <taxon>Dothideomycetes</taxon>
        <taxon>Dothideomycetidae</taxon>
        <taxon>Mycosphaerellales</taxon>
        <taxon>Dissoconiaceae</taxon>
        <taxon>Dissoconium</taxon>
    </lineage>
</organism>
<keyword evidence="1" id="KW-1185">Reference proteome</keyword>
<dbReference type="GeneID" id="54357792"/>